<evidence type="ECO:0000313" key="12">
    <source>
        <dbReference type="Proteomes" id="UP001148838"/>
    </source>
</evidence>
<keyword evidence="12" id="KW-1185">Reference proteome</keyword>
<feature type="transmembrane region" description="Helical" evidence="9">
    <location>
        <begin position="523"/>
        <end position="543"/>
    </location>
</feature>
<gene>
    <name evidence="11" type="ORF">ANN_19786</name>
</gene>
<keyword evidence="7" id="KW-0675">Receptor</keyword>
<name>A0ABQ8SAT9_PERAM</name>
<reference evidence="11 12" key="1">
    <citation type="journal article" date="2022" name="Allergy">
        <title>Genome assembly and annotation of Periplaneta americana reveal a comprehensive cockroach allergen profile.</title>
        <authorList>
            <person name="Wang L."/>
            <person name="Xiong Q."/>
            <person name="Saelim N."/>
            <person name="Wang L."/>
            <person name="Nong W."/>
            <person name="Wan A.T."/>
            <person name="Shi M."/>
            <person name="Liu X."/>
            <person name="Cao Q."/>
            <person name="Hui J.H.L."/>
            <person name="Sookrung N."/>
            <person name="Leung T.F."/>
            <person name="Tungtrongchitr A."/>
            <person name="Tsui S.K.W."/>
        </authorList>
    </citation>
    <scope>NUCLEOTIDE SEQUENCE [LARGE SCALE GENOMIC DNA]</scope>
    <source>
        <strain evidence="11">PWHHKU_190912</strain>
    </source>
</reference>
<evidence type="ECO:0000259" key="10">
    <source>
        <dbReference type="Pfam" id="PF00060"/>
    </source>
</evidence>
<keyword evidence="5 9" id="KW-1133">Transmembrane helix</keyword>
<evidence type="ECO:0000256" key="1">
    <source>
        <dbReference type="ARBA" id="ARBA00004651"/>
    </source>
</evidence>
<evidence type="ECO:0000256" key="7">
    <source>
        <dbReference type="ARBA" id="ARBA00023170"/>
    </source>
</evidence>
<evidence type="ECO:0000313" key="11">
    <source>
        <dbReference type="EMBL" id="KAJ4431189.1"/>
    </source>
</evidence>
<dbReference type="InterPro" id="IPR052192">
    <property type="entry name" value="Insect_Ionotropic_Sensory_Rcpt"/>
</dbReference>
<feature type="transmembrane region" description="Helical" evidence="9">
    <location>
        <begin position="333"/>
        <end position="358"/>
    </location>
</feature>
<dbReference type="Pfam" id="PF00060">
    <property type="entry name" value="Lig_chan"/>
    <property type="match status" value="1"/>
</dbReference>
<evidence type="ECO:0000256" key="6">
    <source>
        <dbReference type="ARBA" id="ARBA00023136"/>
    </source>
</evidence>
<keyword evidence="4 9" id="KW-0812">Transmembrane</keyword>
<keyword evidence="6 9" id="KW-0472">Membrane</keyword>
<dbReference type="InterPro" id="IPR001320">
    <property type="entry name" value="Iontro_rcpt_C"/>
</dbReference>
<evidence type="ECO:0000256" key="2">
    <source>
        <dbReference type="ARBA" id="ARBA00008685"/>
    </source>
</evidence>
<dbReference type="Proteomes" id="UP001148838">
    <property type="component" value="Unassembled WGS sequence"/>
</dbReference>
<keyword evidence="3" id="KW-1003">Cell membrane</keyword>
<dbReference type="EMBL" id="JAJSOF020000031">
    <property type="protein sequence ID" value="KAJ4431189.1"/>
    <property type="molecule type" value="Genomic_DNA"/>
</dbReference>
<sequence>MGFYELPALKNSTITQYSEIEIPDKFVVYVDCNYVIFIWTHDEADIYEVLEDQLNTLKELTSWNPRVNVIVVVEDVYLSSQHTGSHGVLGKTTPTHLYTYFPYQDELCGEVKDVVLIDTCVDDSLLHRNVDLFPEKIPTNFKGCTIKVGTIGFDPFVSVVENYTLEDHTRVYKVGGMLVDKVVIPIQKLNAEINFLPPTRDTNTKGYLKELADVSEGYSDILIGLVPLAPALLFSALEPTIPYEFTEMKWVVPCPPQAPRLQKIMSVFSLPVWVLIISVIILTALVFSCSNHASKYSSEPCNKLTPFRSFYDVWAIFMNVSVPKMPKTTNRRILFFIYVCYSFAMSIIFQAYFVTYLVEPGYEKNLETFDELLRSNLKYGYVDIMELTASTTDYTEHKLFPQSRRVDCSDVTNCMKRVILKRDIAAIGAPIVSHYIASILGVDDEMKVVCFLEERLVFASNIALLPKGSPLLPHLNVLIRRTCEGGLVDKLWEETKHIALLTSEKRSTENGNDLYFVFSLSHLSPVFILLIVGLVICSFVFLLENTWKWLCC</sequence>
<dbReference type="PANTHER" id="PTHR42643">
    <property type="entry name" value="IONOTROPIC RECEPTOR 20A-RELATED"/>
    <property type="match status" value="1"/>
</dbReference>
<evidence type="ECO:0000256" key="3">
    <source>
        <dbReference type="ARBA" id="ARBA00022475"/>
    </source>
</evidence>
<dbReference type="Gene3D" id="1.10.287.70">
    <property type="match status" value="1"/>
</dbReference>
<proteinExistence type="inferred from homology"/>
<feature type="domain" description="Ionotropic glutamate receptor C-terminal" evidence="10">
    <location>
        <begin position="270"/>
        <end position="534"/>
    </location>
</feature>
<feature type="transmembrane region" description="Helical" evidence="9">
    <location>
        <begin position="264"/>
        <end position="287"/>
    </location>
</feature>
<dbReference type="SUPFAM" id="SSF53850">
    <property type="entry name" value="Periplasmic binding protein-like II"/>
    <property type="match status" value="1"/>
</dbReference>
<evidence type="ECO:0000256" key="5">
    <source>
        <dbReference type="ARBA" id="ARBA00022989"/>
    </source>
</evidence>
<accession>A0ABQ8SAT9</accession>
<comment type="subcellular location">
    <subcellularLocation>
        <location evidence="1">Cell membrane</location>
        <topology evidence="1">Multi-pass membrane protein</topology>
    </subcellularLocation>
</comment>
<evidence type="ECO:0000256" key="4">
    <source>
        <dbReference type="ARBA" id="ARBA00022692"/>
    </source>
</evidence>
<comment type="caution">
    <text evidence="11">The sequence shown here is derived from an EMBL/GenBank/DDBJ whole genome shotgun (WGS) entry which is preliminary data.</text>
</comment>
<evidence type="ECO:0000256" key="9">
    <source>
        <dbReference type="SAM" id="Phobius"/>
    </source>
</evidence>
<dbReference type="PANTHER" id="PTHR42643:SF24">
    <property type="entry name" value="IONOTROPIC RECEPTOR 60A"/>
    <property type="match status" value="1"/>
</dbReference>
<protein>
    <recommendedName>
        <fullName evidence="10">Ionotropic glutamate receptor C-terminal domain-containing protein</fullName>
    </recommendedName>
</protein>
<evidence type="ECO:0000256" key="8">
    <source>
        <dbReference type="ARBA" id="ARBA00023180"/>
    </source>
</evidence>
<organism evidence="11 12">
    <name type="scientific">Periplaneta americana</name>
    <name type="common">American cockroach</name>
    <name type="synonym">Blatta americana</name>
    <dbReference type="NCBI Taxonomy" id="6978"/>
    <lineage>
        <taxon>Eukaryota</taxon>
        <taxon>Metazoa</taxon>
        <taxon>Ecdysozoa</taxon>
        <taxon>Arthropoda</taxon>
        <taxon>Hexapoda</taxon>
        <taxon>Insecta</taxon>
        <taxon>Pterygota</taxon>
        <taxon>Neoptera</taxon>
        <taxon>Polyneoptera</taxon>
        <taxon>Dictyoptera</taxon>
        <taxon>Blattodea</taxon>
        <taxon>Blattoidea</taxon>
        <taxon>Blattidae</taxon>
        <taxon>Blattinae</taxon>
        <taxon>Periplaneta</taxon>
    </lineage>
</organism>
<comment type="similarity">
    <text evidence="2">Belongs to the glutamate-gated ion channel (TC 1.A.10.1) family.</text>
</comment>
<keyword evidence="8" id="KW-0325">Glycoprotein</keyword>